<dbReference type="EMBL" id="ODYU01004932">
    <property type="protein sequence ID" value="SOQ45315.1"/>
    <property type="molecule type" value="Genomic_DNA"/>
</dbReference>
<evidence type="ECO:0000313" key="3">
    <source>
        <dbReference type="EMBL" id="SOQ45315.1"/>
    </source>
</evidence>
<feature type="compositionally biased region" description="Low complexity" evidence="1">
    <location>
        <begin position="176"/>
        <end position="195"/>
    </location>
</feature>
<dbReference type="PANTHER" id="PTHR47331">
    <property type="entry name" value="PHD-TYPE DOMAIN-CONTAINING PROTEIN"/>
    <property type="match status" value="1"/>
</dbReference>
<feature type="region of interest" description="Disordered" evidence="1">
    <location>
        <begin position="271"/>
        <end position="297"/>
    </location>
</feature>
<feature type="domain" description="DUF5641" evidence="2">
    <location>
        <begin position="975"/>
        <end position="1066"/>
    </location>
</feature>
<dbReference type="PANTHER" id="PTHR47331:SF4">
    <property type="entry name" value="PEPTIDASE S1 DOMAIN-CONTAINING PROTEIN"/>
    <property type="match status" value="1"/>
</dbReference>
<gene>
    <name evidence="3" type="ORF">SFRICE_018011</name>
</gene>
<organism evidence="3">
    <name type="scientific">Spodoptera frugiperda</name>
    <name type="common">Fall armyworm</name>
    <dbReference type="NCBI Taxonomy" id="7108"/>
    <lineage>
        <taxon>Eukaryota</taxon>
        <taxon>Metazoa</taxon>
        <taxon>Ecdysozoa</taxon>
        <taxon>Arthropoda</taxon>
        <taxon>Hexapoda</taxon>
        <taxon>Insecta</taxon>
        <taxon>Pterygota</taxon>
        <taxon>Neoptera</taxon>
        <taxon>Endopterygota</taxon>
        <taxon>Lepidoptera</taxon>
        <taxon>Glossata</taxon>
        <taxon>Ditrysia</taxon>
        <taxon>Noctuoidea</taxon>
        <taxon>Noctuidae</taxon>
        <taxon>Amphipyrinae</taxon>
        <taxon>Spodoptera</taxon>
    </lineage>
</organism>
<protein>
    <submittedName>
        <fullName evidence="3">SFRICE_018011</fullName>
    </submittedName>
</protein>
<dbReference type="GO" id="GO:0071897">
    <property type="term" value="P:DNA biosynthetic process"/>
    <property type="evidence" value="ECO:0007669"/>
    <property type="project" value="UniProtKB-ARBA"/>
</dbReference>
<dbReference type="Pfam" id="PF18701">
    <property type="entry name" value="DUF5641"/>
    <property type="match status" value="1"/>
</dbReference>
<evidence type="ECO:0000259" key="2">
    <source>
        <dbReference type="Pfam" id="PF18701"/>
    </source>
</evidence>
<sequence>MSLSEDKDSNAKQLKELLAKRSSVKGRLTKFKRYLDVVCSLKLSKTQIKELEINIDKIRAMSSKFDELQAQIEVINCDNMDSEIDERDGIEQIFTSHLAIAEEQLDNLAKQDELLDMIIIKILIPKLDNRTAMKWEEHRNNLSDLPTLKDFNKFLTDRADVLQTMFQNKFDTPKATQSRQNNNNNNSRSTKSFSSTVQNTGSVTRQCVVCKGNHWIYDCPTFLAKSVQERRDEALKLHLCSNCLRTGHRAHDCKLGPCRECKRRHNSLLHLPNSNNTSTSNASTVNSNSDNTDRGSSEISVNNSISDNFVENHILLSTAMVNVINPQTNKQFRVCTINTINVIGIGNNLAEHVNRSCIARLKSFSNDYSVVQSFYVLNQLTGSIPKQSIDISQFNIPRDIQLADPNFNQPSAIDVLIGADLFWDLLGCDQLTLGHNMPKLRSSKLGWLVAGPIFPRLRNRSSPRNIPCHVSISDSDECNNSDINYQLTKFWELEQVPDKQYFSKIEQACEDHFYRNTYRLESGRFCVRLPLIDSPDCLGDSYAMAKKRLLCLEKRFRKNPELKLQSDESNPIKTLRLKTVTYGLASATYLSTKCLSVLAEDCDDQFIGNIIKRDHYVDDLVTGSNNESELLYIQRKVSDTLKSAGFKLRKFRSNSPSILSSSVIDQNVKVSLSESTNTLGLNWNPKTDTLQISIVIPNKSDVVTKRSILSTSFKIFDPLGILSPCVIIPKMLLQSLWLNKNGWDEPVSSDILKSWNKFINNLSFLSDLQIPRSTLCEAPSYIEIHTFSDASQVAYGACVYLRSHNLAGDVKVNLLCAKSKVAPLKPTTIPRLELCAALLAAKLCKTVTSSLRCEVNRIIYWCDSSVVLSWLNGNSAKLKTFVANRVAEINELTDSSSWRYVPTDQNPADLISRGVSPDQITNLNLWWSGPNFLIQPECDWPYLNKLMNETDLPEMKSTSAVVQEPVTEILKIDKFSSFLKLRRIFAYRWQKEYVAELQQRSKWRTKSASLKVGDLVLLHEDNVPPLSWRMGRVSRLFPGTDGVTRVADVQTTRGCFRRPLTRICPLPTSLPEED</sequence>
<dbReference type="Pfam" id="PF05380">
    <property type="entry name" value="Peptidase_A17"/>
    <property type="match status" value="1"/>
</dbReference>
<reference evidence="3" key="1">
    <citation type="submission" date="2016-07" db="EMBL/GenBank/DDBJ databases">
        <authorList>
            <person name="Bretaudeau A."/>
        </authorList>
    </citation>
    <scope>NUCLEOTIDE SEQUENCE</scope>
    <source>
        <strain evidence="3">Rice</strain>
        <tissue evidence="3">Whole body</tissue>
    </source>
</reference>
<feature type="compositionally biased region" description="Low complexity" evidence="1">
    <location>
        <begin position="273"/>
        <end position="290"/>
    </location>
</feature>
<proteinExistence type="predicted"/>
<accession>A0A2H1VWV5</accession>
<dbReference type="InterPro" id="IPR043502">
    <property type="entry name" value="DNA/RNA_pol_sf"/>
</dbReference>
<dbReference type="SUPFAM" id="SSF56672">
    <property type="entry name" value="DNA/RNA polymerases"/>
    <property type="match status" value="1"/>
</dbReference>
<feature type="region of interest" description="Disordered" evidence="1">
    <location>
        <begin position="170"/>
        <end position="197"/>
    </location>
</feature>
<dbReference type="InterPro" id="IPR008042">
    <property type="entry name" value="Retrotrans_Pao"/>
</dbReference>
<name>A0A2H1VWV5_SPOFR</name>
<dbReference type="InterPro" id="IPR040676">
    <property type="entry name" value="DUF5641"/>
</dbReference>
<evidence type="ECO:0000256" key="1">
    <source>
        <dbReference type="SAM" id="MobiDB-lite"/>
    </source>
</evidence>
<dbReference type="AlphaFoldDB" id="A0A2H1VWV5"/>